<dbReference type="Pfam" id="PF01395">
    <property type="entry name" value="PBP_GOBP"/>
    <property type="match status" value="1"/>
</dbReference>
<keyword evidence="3" id="KW-1185">Reference proteome</keyword>
<dbReference type="AlphaFoldDB" id="A0A8S1ACT2"/>
<organism evidence="2 3">
    <name type="scientific">Arctia plantaginis</name>
    <name type="common">Wood tiger moth</name>
    <name type="synonym">Phalaena plantaginis</name>
    <dbReference type="NCBI Taxonomy" id="874455"/>
    <lineage>
        <taxon>Eukaryota</taxon>
        <taxon>Metazoa</taxon>
        <taxon>Ecdysozoa</taxon>
        <taxon>Arthropoda</taxon>
        <taxon>Hexapoda</taxon>
        <taxon>Insecta</taxon>
        <taxon>Pterygota</taxon>
        <taxon>Neoptera</taxon>
        <taxon>Endopterygota</taxon>
        <taxon>Lepidoptera</taxon>
        <taxon>Glossata</taxon>
        <taxon>Ditrysia</taxon>
        <taxon>Noctuoidea</taxon>
        <taxon>Erebidae</taxon>
        <taxon>Arctiinae</taxon>
        <taxon>Arctia</taxon>
    </lineage>
</organism>
<dbReference type="GO" id="GO:0005549">
    <property type="term" value="F:odorant binding"/>
    <property type="evidence" value="ECO:0007669"/>
    <property type="project" value="InterPro"/>
</dbReference>
<dbReference type="EMBL" id="CADEBC010000521">
    <property type="protein sequence ID" value="CAB3244367.1"/>
    <property type="molecule type" value="Genomic_DNA"/>
</dbReference>
<keyword evidence="1" id="KW-0732">Signal</keyword>
<comment type="caution">
    <text evidence="2">The sequence shown here is derived from an EMBL/GenBank/DDBJ whole genome shotgun (WGS) entry which is preliminary data.</text>
</comment>
<dbReference type="Proteomes" id="UP000494106">
    <property type="component" value="Unassembled WGS sequence"/>
</dbReference>
<name>A0A8S1ACT2_ARCPL</name>
<dbReference type="Gene3D" id="1.10.238.20">
    <property type="entry name" value="Pheromone/general odorant binding protein domain"/>
    <property type="match status" value="1"/>
</dbReference>
<dbReference type="CDD" id="cd23992">
    <property type="entry name" value="PBP_GOBP"/>
    <property type="match status" value="1"/>
</dbReference>
<dbReference type="SUPFAM" id="SSF47565">
    <property type="entry name" value="Insect pheromone/odorant-binding proteins"/>
    <property type="match status" value="1"/>
</dbReference>
<feature type="signal peptide" evidence="1">
    <location>
        <begin position="1"/>
        <end position="23"/>
    </location>
</feature>
<feature type="chain" id="PRO_5035858101" evidence="1">
    <location>
        <begin position="24"/>
        <end position="160"/>
    </location>
</feature>
<evidence type="ECO:0000313" key="3">
    <source>
        <dbReference type="Proteomes" id="UP000494106"/>
    </source>
</evidence>
<sequence>MVHQKILTYTILIVCFKSTYVYSGLSEKEYLEIWNLEVTRNAFEKCMEKFDVSSSEGEKMYTDPDYEFDPLFLDCFFTECGIMDKGIFNVEKSMSLSKLYVQREDELARLYNIRQECSKVNEAKVIDGEAGYGERARLLYDCLKEKEDDFVLVEEQYRKS</sequence>
<evidence type="ECO:0000313" key="2">
    <source>
        <dbReference type="EMBL" id="CAB3244367.1"/>
    </source>
</evidence>
<reference evidence="2 3" key="1">
    <citation type="submission" date="2020-04" db="EMBL/GenBank/DDBJ databases">
        <authorList>
            <person name="Wallbank WR R."/>
            <person name="Pardo Diaz C."/>
            <person name="Kozak K."/>
            <person name="Martin S."/>
            <person name="Jiggins C."/>
            <person name="Moest M."/>
            <person name="Warren A I."/>
            <person name="Byers J.R.P. K."/>
            <person name="Montejo-Kovacevich G."/>
            <person name="Yen C E."/>
        </authorList>
    </citation>
    <scope>NUCLEOTIDE SEQUENCE [LARGE SCALE GENOMIC DNA]</scope>
</reference>
<proteinExistence type="predicted"/>
<dbReference type="InterPro" id="IPR036728">
    <property type="entry name" value="PBP_GOBP_sf"/>
</dbReference>
<accession>A0A8S1ACT2</accession>
<evidence type="ECO:0000256" key="1">
    <source>
        <dbReference type="SAM" id="SignalP"/>
    </source>
</evidence>
<gene>
    <name evidence="2" type="ORF">APLA_LOCUS9907</name>
</gene>
<protein>
    <submittedName>
        <fullName evidence="2">Uncharacterized protein</fullName>
    </submittedName>
</protein>
<dbReference type="OrthoDB" id="8014875at2759"/>
<dbReference type="InterPro" id="IPR006170">
    <property type="entry name" value="PBP/GOBP"/>
</dbReference>